<dbReference type="OrthoDB" id="4533163at2"/>
<reference evidence="2 3" key="1">
    <citation type="journal article" date="2016" name="Front. Microbiol.">
        <title>Fuerstia marisgermanicae gen. nov., sp. nov., an Unusual Member of the Phylum Planctomycetes from the German Wadden Sea.</title>
        <authorList>
            <person name="Kohn T."/>
            <person name="Heuer A."/>
            <person name="Jogler M."/>
            <person name="Vollmers J."/>
            <person name="Boedeker C."/>
            <person name="Bunk B."/>
            <person name="Rast P."/>
            <person name="Borchert D."/>
            <person name="Glockner I."/>
            <person name="Freese H.M."/>
            <person name="Klenk H.P."/>
            <person name="Overmann J."/>
            <person name="Kaster A.K."/>
            <person name="Rohde M."/>
            <person name="Wiegand S."/>
            <person name="Jogler C."/>
        </authorList>
    </citation>
    <scope>NUCLEOTIDE SEQUENCE [LARGE SCALE GENOMIC DNA]</scope>
    <source>
        <strain evidence="2 3">NH11</strain>
    </source>
</reference>
<dbReference type="STRING" id="1891926.Fuma_01825"/>
<name>A0A1P8WDS5_9PLAN</name>
<sequence length="219" mass="24767">MDSTAQQDYLTTTPAWPSPAPRESCVEPPVDTLALSERLAELQQRSRKELRRLFHELPVPSLDEIEGEYRAVLLDQGHWFANLLTRAFVNRGGYWIGKAFQPASETGGYGYNIFRTRRGVRRAFRMHTYLTATNAKPKEQFTIEYGETNTGTVGTIHDEVRRVTPGLYLGLGSVHLLGGRIFRRPRKVLFALAGPVADFRQEASEQDVFDADEVFPPLV</sequence>
<dbReference type="AlphaFoldDB" id="A0A1P8WDS5"/>
<dbReference type="Proteomes" id="UP000187735">
    <property type="component" value="Chromosome"/>
</dbReference>
<organism evidence="2 3">
    <name type="scientific">Fuerstiella marisgermanici</name>
    <dbReference type="NCBI Taxonomy" id="1891926"/>
    <lineage>
        <taxon>Bacteria</taxon>
        <taxon>Pseudomonadati</taxon>
        <taxon>Planctomycetota</taxon>
        <taxon>Planctomycetia</taxon>
        <taxon>Planctomycetales</taxon>
        <taxon>Planctomycetaceae</taxon>
        <taxon>Fuerstiella</taxon>
    </lineage>
</organism>
<dbReference type="KEGG" id="fmr:Fuma_01825"/>
<accession>A0A1P8WDS5</accession>
<evidence type="ECO:0000313" key="3">
    <source>
        <dbReference type="Proteomes" id="UP000187735"/>
    </source>
</evidence>
<protein>
    <submittedName>
        <fullName evidence="2">Uncharacterized protein</fullName>
    </submittedName>
</protein>
<feature type="region of interest" description="Disordered" evidence="1">
    <location>
        <begin position="1"/>
        <end position="27"/>
    </location>
</feature>
<evidence type="ECO:0000313" key="2">
    <source>
        <dbReference type="EMBL" id="APZ92216.1"/>
    </source>
</evidence>
<keyword evidence="3" id="KW-1185">Reference proteome</keyword>
<feature type="compositionally biased region" description="Polar residues" evidence="1">
    <location>
        <begin position="1"/>
        <end position="15"/>
    </location>
</feature>
<dbReference type="RefSeq" id="WP_145944073.1">
    <property type="nucleotide sequence ID" value="NZ_CP017641.1"/>
</dbReference>
<proteinExistence type="predicted"/>
<dbReference type="EMBL" id="CP017641">
    <property type="protein sequence ID" value="APZ92216.1"/>
    <property type="molecule type" value="Genomic_DNA"/>
</dbReference>
<gene>
    <name evidence="2" type="ORF">Fuma_01825</name>
</gene>
<evidence type="ECO:0000256" key="1">
    <source>
        <dbReference type="SAM" id="MobiDB-lite"/>
    </source>
</evidence>